<dbReference type="AlphaFoldDB" id="A0AAE2CLG8"/>
<evidence type="ECO:0000313" key="2">
    <source>
        <dbReference type="Proteomes" id="UP001293254"/>
    </source>
</evidence>
<organism evidence="1 2">
    <name type="scientific">Sesamum alatum</name>
    <dbReference type="NCBI Taxonomy" id="300844"/>
    <lineage>
        <taxon>Eukaryota</taxon>
        <taxon>Viridiplantae</taxon>
        <taxon>Streptophyta</taxon>
        <taxon>Embryophyta</taxon>
        <taxon>Tracheophyta</taxon>
        <taxon>Spermatophyta</taxon>
        <taxon>Magnoliopsida</taxon>
        <taxon>eudicotyledons</taxon>
        <taxon>Gunneridae</taxon>
        <taxon>Pentapetalae</taxon>
        <taxon>asterids</taxon>
        <taxon>lamiids</taxon>
        <taxon>Lamiales</taxon>
        <taxon>Pedaliaceae</taxon>
        <taxon>Sesamum</taxon>
    </lineage>
</organism>
<gene>
    <name evidence="1" type="ORF">Salat_1424700</name>
</gene>
<dbReference type="PANTHER" id="PTHR46250">
    <property type="entry name" value="MYB/SANT-LIKE DNA-BINDING DOMAIN PROTEIN-RELATED"/>
    <property type="match status" value="1"/>
</dbReference>
<dbReference type="Proteomes" id="UP001293254">
    <property type="component" value="Unassembled WGS sequence"/>
</dbReference>
<keyword evidence="2" id="KW-1185">Reference proteome</keyword>
<sequence length="141" mass="16442">MTLADEEGTSKPWGCSVKSDKAHTRRSWSQREEEILVSALRTIVTTGWKCENGFRLGYLNQLEALMQKTFPNTDIRPEPHINSKIHVRKKNYGMMAKSGFGWDDSRCMITVDSQDIRNKFCKLRKYEDNIANKVRFIILQR</sequence>
<dbReference type="EMBL" id="JACGWO010000005">
    <property type="protein sequence ID" value="KAK4426561.1"/>
    <property type="molecule type" value="Genomic_DNA"/>
</dbReference>
<evidence type="ECO:0008006" key="3">
    <source>
        <dbReference type="Google" id="ProtNLM"/>
    </source>
</evidence>
<accession>A0AAE2CLG8</accession>
<proteinExistence type="predicted"/>
<reference evidence="1" key="1">
    <citation type="submission" date="2020-06" db="EMBL/GenBank/DDBJ databases">
        <authorList>
            <person name="Li T."/>
            <person name="Hu X."/>
            <person name="Zhang T."/>
            <person name="Song X."/>
            <person name="Zhang H."/>
            <person name="Dai N."/>
            <person name="Sheng W."/>
            <person name="Hou X."/>
            <person name="Wei L."/>
        </authorList>
    </citation>
    <scope>NUCLEOTIDE SEQUENCE</scope>
    <source>
        <strain evidence="1">3651</strain>
        <tissue evidence="1">Leaf</tissue>
    </source>
</reference>
<reference evidence="1" key="2">
    <citation type="journal article" date="2024" name="Plant">
        <title>Genomic evolution and insights into agronomic trait innovations of Sesamum species.</title>
        <authorList>
            <person name="Miao H."/>
            <person name="Wang L."/>
            <person name="Qu L."/>
            <person name="Liu H."/>
            <person name="Sun Y."/>
            <person name="Le M."/>
            <person name="Wang Q."/>
            <person name="Wei S."/>
            <person name="Zheng Y."/>
            <person name="Lin W."/>
            <person name="Duan Y."/>
            <person name="Cao H."/>
            <person name="Xiong S."/>
            <person name="Wang X."/>
            <person name="Wei L."/>
            <person name="Li C."/>
            <person name="Ma Q."/>
            <person name="Ju M."/>
            <person name="Zhao R."/>
            <person name="Li G."/>
            <person name="Mu C."/>
            <person name="Tian Q."/>
            <person name="Mei H."/>
            <person name="Zhang T."/>
            <person name="Gao T."/>
            <person name="Zhang H."/>
        </authorList>
    </citation>
    <scope>NUCLEOTIDE SEQUENCE</scope>
    <source>
        <strain evidence="1">3651</strain>
    </source>
</reference>
<evidence type="ECO:0000313" key="1">
    <source>
        <dbReference type="EMBL" id="KAK4426561.1"/>
    </source>
</evidence>
<name>A0AAE2CLG8_9LAMI</name>
<comment type="caution">
    <text evidence="1">The sequence shown here is derived from an EMBL/GenBank/DDBJ whole genome shotgun (WGS) entry which is preliminary data.</text>
</comment>
<dbReference type="PANTHER" id="PTHR46250:SF15">
    <property type="entry name" value="OS01G0523800 PROTEIN"/>
    <property type="match status" value="1"/>
</dbReference>
<protein>
    <recommendedName>
        <fullName evidence="3">Myb/SANT-like domain-containing protein</fullName>
    </recommendedName>
</protein>